<dbReference type="EMBL" id="LAIR01000001">
    <property type="protein sequence ID" value="KNX39706.1"/>
    <property type="molecule type" value="Genomic_DNA"/>
</dbReference>
<sequence>MAGVQLSTDPTEHTRSEMSNADQQSHDVLTEIRDVLAQAPCQHCGQMPYNLQGQQLRSPAELAAVNEQERRQWLAYFVGLRADERIPSAPSPLEVETLRREAAKRGEGVAVAEGALREAQAANGSVGLLATRQTKDTAARHLAQAERQLDSARDKEAKATAKAETAAEKVTAAEKARDVHGSAAGTGKEAGKALEQRLRLLLEDYLGMPNAPRWFDDVRAVWDGEDDYMRVERCLSMLAYRRAFAIDDNLRALGEDKFSGPRGDVRKLAVKGYLFPRISGTTDLAWDALEQRLVKLLEKTTG</sequence>
<dbReference type="AlphaFoldDB" id="A0A0L6CPL3"/>
<comment type="caution">
    <text evidence="2">The sequence shown here is derived from an EMBL/GenBank/DDBJ whole genome shotgun (WGS) entry which is preliminary data.</text>
</comment>
<dbReference type="Proteomes" id="UP000037397">
    <property type="component" value="Unassembled WGS sequence"/>
</dbReference>
<evidence type="ECO:0000313" key="2">
    <source>
        <dbReference type="EMBL" id="KNX39706.1"/>
    </source>
</evidence>
<reference evidence="3" key="1">
    <citation type="submission" date="2015-03" db="EMBL/GenBank/DDBJ databases">
        <title>Luteipulveratus halotolerans sp. nov., a novel actinobacterium (Dermacoccaceae) from Sarawak, Malaysia.</title>
        <authorList>
            <person name="Juboi H."/>
            <person name="Basik A."/>
            <person name="Shamsul S.S."/>
            <person name="Arnold P."/>
            <person name="Schmitt E.K."/>
            <person name="Sanglier J.-J."/>
            <person name="Yeo T."/>
        </authorList>
    </citation>
    <scope>NUCLEOTIDE SEQUENCE [LARGE SCALE GENOMIC DNA]</scope>
    <source>
        <strain evidence="3">C296001</strain>
    </source>
</reference>
<feature type="region of interest" description="Disordered" evidence="1">
    <location>
        <begin position="1"/>
        <end position="25"/>
    </location>
</feature>
<protein>
    <submittedName>
        <fullName evidence="2">Uncharacterized protein</fullName>
    </submittedName>
</protein>
<organism evidence="2 3">
    <name type="scientific">Luteipulveratus halotolerans</name>
    <dbReference type="NCBI Taxonomy" id="1631356"/>
    <lineage>
        <taxon>Bacteria</taxon>
        <taxon>Bacillati</taxon>
        <taxon>Actinomycetota</taxon>
        <taxon>Actinomycetes</taxon>
        <taxon>Micrococcales</taxon>
        <taxon>Dermacoccaceae</taxon>
        <taxon>Luteipulveratus</taxon>
    </lineage>
</organism>
<proteinExistence type="predicted"/>
<accession>A0A0L6CPL3</accession>
<evidence type="ECO:0000313" key="3">
    <source>
        <dbReference type="Proteomes" id="UP000037397"/>
    </source>
</evidence>
<name>A0A0L6CPL3_9MICO</name>
<keyword evidence="3" id="KW-1185">Reference proteome</keyword>
<feature type="compositionally biased region" description="Basic and acidic residues" evidence="1">
    <location>
        <begin position="146"/>
        <end position="180"/>
    </location>
</feature>
<gene>
    <name evidence="2" type="ORF">VV01_00280</name>
</gene>
<feature type="region of interest" description="Disordered" evidence="1">
    <location>
        <begin position="146"/>
        <end position="188"/>
    </location>
</feature>
<evidence type="ECO:0000256" key="1">
    <source>
        <dbReference type="SAM" id="MobiDB-lite"/>
    </source>
</evidence>